<dbReference type="RefSeq" id="WP_053233851.1">
    <property type="nucleotide sequence ID" value="NZ_CP011125.1"/>
</dbReference>
<evidence type="ECO:0000313" key="3">
    <source>
        <dbReference type="Proteomes" id="UP000034883"/>
    </source>
</evidence>
<keyword evidence="1" id="KW-0732">Signal</keyword>
<sequence length="267" mass="28362">MRALLALMIALAAPSIAHAQDPAPSAESTSAEEDAPVGVFARVIVDRTVMRSGPGAAFRGVRSARRGDVFPIVERGTRGYWFRVELPDATHAWISGDAVYTHELSADEASQGRFLPEVFAPAPLLQATGELHFGFGVLGVNDPNGFMTIRPTIYFAPEIGIEATLAAAVGEGGRLMIGTLGGLVNVFPDSPVVPFLGAGGGFVVSDPNADSFLLQSGVTGALYAGGGLRIAFRYRITLRLEARAWAIYDENRYVAQEELSAGFTVFF</sequence>
<protein>
    <recommendedName>
        <fullName evidence="4">SH3b domain-containing protein</fullName>
    </recommendedName>
</protein>
<name>A0A0F6SFC5_9BACT</name>
<evidence type="ECO:0000256" key="1">
    <source>
        <dbReference type="SAM" id="SignalP"/>
    </source>
</evidence>
<dbReference type="Gene3D" id="2.30.30.40">
    <property type="entry name" value="SH3 Domains"/>
    <property type="match status" value="1"/>
</dbReference>
<dbReference type="Gene3D" id="2.40.160.20">
    <property type="match status" value="1"/>
</dbReference>
<accession>A0A0F6SFC5</accession>
<evidence type="ECO:0000313" key="2">
    <source>
        <dbReference type="EMBL" id="AKF06704.1"/>
    </source>
</evidence>
<gene>
    <name evidence="2" type="ORF">DB32_003853</name>
</gene>
<proteinExistence type="predicted"/>
<dbReference type="InterPro" id="IPR011250">
    <property type="entry name" value="OMP/PagP_B-barrel"/>
</dbReference>
<dbReference type="OrthoDB" id="5297720at2"/>
<dbReference type="Proteomes" id="UP000034883">
    <property type="component" value="Chromosome"/>
</dbReference>
<feature type="chain" id="PRO_5002509515" description="SH3b domain-containing protein" evidence="1">
    <location>
        <begin position="20"/>
        <end position="267"/>
    </location>
</feature>
<organism evidence="2 3">
    <name type="scientific">Sandaracinus amylolyticus</name>
    <dbReference type="NCBI Taxonomy" id="927083"/>
    <lineage>
        <taxon>Bacteria</taxon>
        <taxon>Pseudomonadati</taxon>
        <taxon>Myxococcota</taxon>
        <taxon>Polyangia</taxon>
        <taxon>Polyangiales</taxon>
        <taxon>Sandaracinaceae</taxon>
        <taxon>Sandaracinus</taxon>
    </lineage>
</organism>
<dbReference type="KEGG" id="samy:DB32_003853"/>
<feature type="signal peptide" evidence="1">
    <location>
        <begin position="1"/>
        <end position="19"/>
    </location>
</feature>
<dbReference type="EMBL" id="CP011125">
    <property type="protein sequence ID" value="AKF06704.1"/>
    <property type="molecule type" value="Genomic_DNA"/>
</dbReference>
<reference evidence="2 3" key="1">
    <citation type="submission" date="2015-03" db="EMBL/GenBank/DDBJ databases">
        <title>Genome assembly of Sandaracinus amylolyticus DSM 53668.</title>
        <authorList>
            <person name="Sharma G."/>
            <person name="Subramanian S."/>
        </authorList>
    </citation>
    <scope>NUCLEOTIDE SEQUENCE [LARGE SCALE GENOMIC DNA]</scope>
    <source>
        <strain evidence="2 3">DSM 53668</strain>
    </source>
</reference>
<keyword evidence="3" id="KW-1185">Reference proteome</keyword>
<evidence type="ECO:0008006" key="4">
    <source>
        <dbReference type="Google" id="ProtNLM"/>
    </source>
</evidence>
<dbReference type="STRING" id="927083.DB32_003853"/>
<dbReference type="SUPFAM" id="SSF56925">
    <property type="entry name" value="OMPA-like"/>
    <property type="match status" value="1"/>
</dbReference>
<dbReference type="AlphaFoldDB" id="A0A0F6SFC5"/>